<dbReference type="InterPro" id="IPR036770">
    <property type="entry name" value="Ankyrin_rpt-contain_sf"/>
</dbReference>
<evidence type="ECO:0000256" key="5">
    <source>
        <dbReference type="ARBA" id="ARBA00022737"/>
    </source>
</evidence>
<reference evidence="16" key="1">
    <citation type="submission" date="2013-05" db="EMBL/GenBank/DDBJ databases">
        <title>The Genome sequence of Mucor circinelloides f. circinelloides 1006PhL.</title>
        <authorList>
            <consortium name="The Broad Institute Genomics Platform"/>
            <person name="Cuomo C."/>
            <person name="Earl A."/>
            <person name="Findley K."/>
            <person name="Lee S.C."/>
            <person name="Walker B."/>
            <person name="Young S."/>
            <person name="Zeng Q."/>
            <person name="Gargeya S."/>
            <person name="Fitzgerald M."/>
            <person name="Haas B."/>
            <person name="Abouelleil A."/>
            <person name="Allen A.W."/>
            <person name="Alvarado L."/>
            <person name="Arachchi H.M."/>
            <person name="Berlin A.M."/>
            <person name="Chapman S.B."/>
            <person name="Gainer-Dewar J."/>
            <person name="Goldberg J."/>
            <person name="Griggs A."/>
            <person name="Gujja S."/>
            <person name="Hansen M."/>
            <person name="Howarth C."/>
            <person name="Imamovic A."/>
            <person name="Ireland A."/>
            <person name="Larimer J."/>
            <person name="McCowan C."/>
            <person name="Murphy C."/>
            <person name="Pearson M."/>
            <person name="Poon T.W."/>
            <person name="Priest M."/>
            <person name="Roberts A."/>
            <person name="Saif S."/>
            <person name="Shea T."/>
            <person name="Sisk P."/>
            <person name="Sykes S."/>
            <person name="Wortman J."/>
            <person name="Nusbaum C."/>
            <person name="Birren B."/>
        </authorList>
    </citation>
    <scope>NUCLEOTIDE SEQUENCE [LARGE SCALE GENOMIC DNA]</scope>
    <source>
        <strain evidence="16">1006PhL</strain>
    </source>
</reference>
<feature type="domain" description="PARP catalytic" evidence="13">
    <location>
        <begin position="2614"/>
        <end position="2850"/>
    </location>
</feature>
<dbReference type="VEuPathDB" id="FungiDB:HMPREF1544_03909"/>
<feature type="repeat" description="ANK" evidence="9">
    <location>
        <begin position="1407"/>
        <end position="1439"/>
    </location>
</feature>
<feature type="region of interest" description="Disordered" evidence="12">
    <location>
        <begin position="1"/>
        <end position="64"/>
    </location>
</feature>
<feature type="coiled-coil region" evidence="11">
    <location>
        <begin position="2295"/>
        <end position="2335"/>
    </location>
</feature>
<dbReference type="SMART" id="SM00248">
    <property type="entry name" value="ANK"/>
    <property type="match status" value="28"/>
</dbReference>
<feature type="region of interest" description="Disordered" evidence="12">
    <location>
        <begin position="3003"/>
        <end position="3049"/>
    </location>
</feature>
<evidence type="ECO:0000256" key="8">
    <source>
        <dbReference type="ARBA" id="ARBA00023242"/>
    </source>
</evidence>
<dbReference type="Pfam" id="PF05406">
    <property type="entry name" value="WGR"/>
    <property type="match status" value="1"/>
</dbReference>
<dbReference type="SUPFAM" id="SSF56399">
    <property type="entry name" value="ADP-ribosylation"/>
    <property type="match status" value="1"/>
</dbReference>
<dbReference type="OrthoDB" id="2017365at2759"/>
<evidence type="ECO:0000256" key="2">
    <source>
        <dbReference type="ARBA" id="ARBA00022676"/>
    </source>
</evidence>
<keyword evidence="5" id="KW-0677">Repeat</keyword>
<dbReference type="STRING" id="1220926.S2JHB2"/>
<dbReference type="EC" id="2.4.2.-" evidence="10"/>
<dbReference type="InterPro" id="IPR002110">
    <property type="entry name" value="Ankyrin_rpt"/>
</dbReference>
<dbReference type="Gene3D" id="1.25.40.20">
    <property type="entry name" value="Ankyrin repeat-containing domain"/>
    <property type="match status" value="9"/>
</dbReference>
<dbReference type="GO" id="GO:0003950">
    <property type="term" value="F:NAD+ poly-ADP-ribosyltransferase activity"/>
    <property type="evidence" value="ECO:0007669"/>
    <property type="project" value="UniProtKB-UniRule"/>
</dbReference>
<dbReference type="Pfam" id="PF00023">
    <property type="entry name" value="Ank"/>
    <property type="match status" value="1"/>
</dbReference>
<dbReference type="OMA" id="HYAFGNE"/>
<evidence type="ECO:0000256" key="4">
    <source>
        <dbReference type="ARBA" id="ARBA00022695"/>
    </source>
</evidence>
<feature type="repeat" description="ANK" evidence="9">
    <location>
        <begin position="1440"/>
        <end position="1472"/>
    </location>
</feature>
<feature type="repeat" description="ANK" evidence="9">
    <location>
        <begin position="644"/>
        <end position="668"/>
    </location>
</feature>
<dbReference type="Pfam" id="PF12796">
    <property type="entry name" value="Ank_2"/>
    <property type="match status" value="5"/>
</dbReference>
<evidence type="ECO:0000256" key="6">
    <source>
        <dbReference type="ARBA" id="ARBA00023027"/>
    </source>
</evidence>
<feature type="repeat" description="ANK" evidence="9">
    <location>
        <begin position="610"/>
        <end position="642"/>
    </location>
</feature>
<dbReference type="PROSITE" id="PS51059">
    <property type="entry name" value="PARP_CATALYTIC"/>
    <property type="match status" value="1"/>
</dbReference>
<evidence type="ECO:0000259" key="14">
    <source>
        <dbReference type="PROSITE" id="PS51977"/>
    </source>
</evidence>
<keyword evidence="16" id="KW-1185">Reference proteome</keyword>
<dbReference type="InterPro" id="IPR008893">
    <property type="entry name" value="WGR_domain"/>
</dbReference>
<feature type="domain" description="WGR" evidence="14">
    <location>
        <begin position="2343"/>
        <end position="2445"/>
    </location>
</feature>
<feature type="compositionally biased region" description="Acidic residues" evidence="12">
    <location>
        <begin position="3012"/>
        <end position="3049"/>
    </location>
</feature>
<evidence type="ECO:0000256" key="3">
    <source>
        <dbReference type="ARBA" id="ARBA00022679"/>
    </source>
</evidence>
<feature type="compositionally biased region" description="Acidic residues" evidence="12">
    <location>
        <begin position="129"/>
        <end position="139"/>
    </location>
</feature>
<dbReference type="InParanoid" id="S2JHB2"/>
<dbReference type="GO" id="GO:0005634">
    <property type="term" value="C:nucleus"/>
    <property type="evidence" value="ECO:0007669"/>
    <property type="project" value="UniProtKB-SubCell"/>
</dbReference>
<evidence type="ECO:0000256" key="1">
    <source>
        <dbReference type="ARBA" id="ARBA00004123"/>
    </source>
</evidence>
<feature type="compositionally biased region" description="Pro residues" evidence="12">
    <location>
        <begin position="1"/>
        <end position="10"/>
    </location>
</feature>
<dbReference type="SUPFAM" id="SSF142921">
    <property type="entry name" value="WGR domain-like"/>
    <property type="match status" value="1"/>
</dbReference>
<dbReference type="eggNOG" id="KOG1037">
    <property type="taxonomic scope" value="Eukaryota"/>
</dbReference>
<sequence>MTKSSPPPSPTATGVPVTRKSTRVSNAKGNNGIKKSNAVIQKQSKNKDSKLKKSIKKGLNASSDPVRIRITEIRDFRKQLGLISYLVRRDGYNDETWVTESAIENLDVVEDYQRKVQAESGYSITESDVNTDMDVEDQSDNQQQQEEGEEVSESTYKRPSRTSKTRAVLALKQAKFMDEDEDLSRGKKRKSTAGSGEKDGSAFSTRSAASASDGKKKRAGGGTGRKTKAQALLEKQLEDRAQRKREREAKDGEVIIQSMDHVEGRDCCLKCASNTYRHLLEKGDLEGFKKCFQDVRNIPFHDQEDIPNGLHLIPYAIILEKFDFAEFATKFKPDSNVIRPVVPEKYVTYDDGTGHNRGGGAYGNRNFRQVQESRGNRLGNSAFYGKSVGSLPRKSYMNVEDTMGDTGLSAYMPFINKDIFKKPEVINNFLNIERNEALKIYFVVASGSRVLASQLVEDHIKSTGRNTFNHLHQQVLKYDGTQALDSYRRPQILKMASDACNLSPYHCSAIHPTATYLSEFFEALDHAERLETDLYGRSVAFYAAVSDTTACLEFLISKHFNVTMHDKFKMTPLIQAARYGKSANVEVLIKFQQGDEIETPASIFQSLLRNRRTALHYAAYFGHAETCRVLIQYNCPVDALENLDKQTPLHYATKNGYLDCVRVLIEEGHANPEKGDKFARNALHLACIYGHLDIVHYLLSIGVDADAPDSSQNYPTHYAAAYGYIDILHLLIEYGSANPALPNVWTSTPCSVANMKGHIAIVKYLLQLPGNPIDVNFKDQEGCIMLQRTINEAVVSDIDMELNLSKAKLLLSMNADVNSKDIEGCTSLHHLAANTTFAKLLPKNYQSIYPEKKQGYGYHILKEAKAHARDDMDGIKYQLKLAKLLIEYGANLDAKNLKNETPLATAMRNKNHSLVAVLIKAGSKFWLDSDEEGNTFLHYYATLAARTNSVRAHGFEENVVKRQRFEKAIQDIWQAAQSVIKKKGIDFEAIINKPNHKGYSFLVWGVRHAVVCEKTTMVSEKQLVSSALTSKNNSTSSFSYYSSNSQPIWISSQKIDDYEGVLELDFRFDFSFFITCMQNLLAVVKPNLNDCVVLPKDFKKQKPDAKRADYPILTGYTALHFACQTQCVDLIDFVLRNGADPNTRVKMDDWLGDTPMLMACHNKRDKKQEMPNDNLDTVELLNKKFTLIKPNFQEMQQHSLELLINYKACPFIANANGISPLFKAASNLNQSLVQLMCDGTTPSRGTNINVQDEKNQTALTVAVDAVIDLISSNKQVDTSVIKALLLKNANPNIAYDNKDTAFIKAIKTSHLPLVKVFLEHSVFALDHNCQNKNLETALMIACKLDNRDVLLAYLECLKGNTELIKSTINAFDTNGWTSLSHACKHGNATAINVLLSELGADANISKPQHVPLCEAVKSGDIESVKSLLKHGALINQCDERQNTPLHNAVLVQKHHIVEILLDHSADCHLVNAKQQTPLHLAIDVAKKQTNRSFRVERALLKMGADINATDFLNRTPLHYAFADSNIIPLTRDTILLQKKMKLVSQEIKQEQEKQEKLASYVTEFDLNDHPNNEGMAQVNAWLKNAKLVRLNQELAKKMEESSSKHEDLHMTDEEKNQIRAYHTYQFEAEKDIPERFDPVDIFKFLSVYKELKLDVLDTFGRSPLHYAACVGAFSCTTLMIGKGIDMNSVDSDNNNALQLALRNNYIDYSVMLCNLGASVKLNMTLRDGTIISTLGYSLSKSLINVAYLIMDQGSLIIESIRDALQNGKFQMVELLLNSVDESVLCECSTESGQNMWHILSDFKPFDREIWLDYIDEFVSKVRAANPPIIKDSFGRTPLHYAAMHGQDLLLDRLIQFNDIGVNFYDIDGKSELDYAVESSQIDCLTILLNAGATVTKSNALTKSKSVLLHAVEKQQYEITALLLKHTALTDDGDSLNGWPNAVMMACLQKNLEMLQLLINHQADPNTPSHIERKDKHGKTVKVLVHPIFVASQISDERFLETLLKAGANPNVYGPHVEPENGQSCFMYNVSLKHVKHQEILLNYHVDLNVIDPTTRRSIFYQFFFGLMPAQSPHYVSKPIPIYDCDTTIYEKMLQMTSGCPQVNYVDPFTNMTPLEFAIRDKKPLVLKRLLSFGADPNVQSCANTSSTSFAHVANPRGINLPGFIHAIIQNNMDIIAAVFDLSSATFDFDWQDDQGNNMLSYIGGLVSGYSHCNIDVMKRVSGEVPKAQIKKLLRMKDAKGIAPIIRAYHRDDKTLYNLWIELDSSAAKFAIDNYNKDDFSEHPNVSSMEVDHISLAQVDDAAQIERENLQRLKDLEKAQDESAQSTEENEKLKVDPYAKLSKVGVLAMDASNQPYDIMLMKVELNSWGSNTDTSFYKLSIIFNKVLSVYILWTRWGPFGQEGQHQKTPFLTKEEAVVEFKSIFKAKTGNNWEDHETSFEPKPNRYEILKISHHPKDTIIKNFDFLDTSVPSGLTREISNVMKLICNYTYLSRVYSDTRIDMPLGQIPQKRIEDARDLLNETYELIKTYSQLKVCYSDKAKIQESKVYAFKIAQKCVAYSRLLPRHGEANHAIRSLYNRDNSVIKNELSKLADLSYVGFAANVILAAKHHVDSINPLDYAFRTLDCSLRSMSPFEDLNEYQLVSNYMNSTSKSKFEMVHLFAVNRADEATRFRPFEKEANRKLLWHGSRVGNFMGILKQGLRATPRTSSKNGTLLGDGIYFADTFSKSLNYSKENFGSHRSAYRLMLLCEVSLGKEKVYGEKTNEEEEEYDSMKGPGQNIPDPENAVYDESGLCVPIGPCIPNPQPITNNQPFGYGAPVTLNFNEWAVYNEHRVKIRYLLIIKEASSCSLCFAPNVQKHLLKPYRDQEFNDYNYKEFNVYETEIVKAYLTHANKTPHDIYKEDVEHFISTKAYKSKWDTPLDLQKDSKICYDCAKKITTVLLDRRISRNKNSDKIIAKVNKKPRCKYGKQCRTQSKIDHATKYKHWFMKNISDAPHNPLMALLGEPLSRHSDPDDDDYKSEDIEDTEDESDEEDEDHMETDDDLMEIDDN</sequence>
<keyword evidence="3 10" id="KW-0808">Transferase</keyword>
<keyword evidence="11" id="KW-0175">Coiled coil</keyword>
<dbReference type="Proteomes" id="UP000014254">
    <property type="component" value="Unassembled WGS sequence"/>
</dbReference>
<name>S2JHB2_MUCC1</name>
<dbReference type="GO" id="GO:0016779">
    <property type="term" value="F:nucleotidyltransferase activity"/>
    <property type="evidence" value="ECO:0007669"/>
    <property type="project" value="UniProtKB-KW"/>
</dbReference>
<feature type="repeat" description="ANK" evidence="9">
    <location>
        <begin position="678"/>
        <end position="710"/>
    </location>
</feature>
<feature type="region of interest" description="Disordered" evidence="12">
    <location>
        <begin position="119"/>
        <end position="164"/>
    </location>
</feature>
<keyword evidence="8" id="KW-0539">Nucleus</keyword>
<gene>
    <name evidence="15" type="ORF">HMPREF1544_03909</name>
</gene>
<dbReference type="PANTHER" id="PTHR24123:SF33">
    <property type="entry name" value="PROTEIN HOS4"/>
    <property type="match status" value="1"/>
</dbReference>
<feature type="region of interest" description="Disordered" evidence="12">
    <location>
        <begin position="179"/>
        <end position="228"/>
    </location>
</feature>
<dbReference type="PROSITE" id="PS50088">
    <property type="entry name" value="ANK_REPEAT"/>
    <property type="match status" value="11"/>
</dbReference>
<dbReference type="Gene3D" id="3.90.228.10">
    <property type="match status" value="1"/>
</dbReference>
<dbReference type="SMART" id="SM00773">
    <property type="entry name" value="WGR"/>
    <property type="match status" value="1"/>
</dbReference>
<evidence type="ECO:0000313" key="15">
    <source>
        <dbReference type="EMBL" id="EPB89284.1"/>
    </source>
</evidence>
<keyword evidence="4" id="KW-0548">Nucleotidyltransferase</keyword>
<dbReference type="InterPro" id="IPR012317">
    <property type="entry name" value="Poly(ADP-ribose)pol_cat_dom"/>
</dbReference>
<dbReference type="Pfam" id="PF02877">
    <property type="entry name" value="PARP_reg"/>
    <property type="match status" value="1"/>
</dbReference>
<dbReference type="Pfam" id="PF00644">
    <property type="entry name" value="PARP"/>
    <property type="match status" value="1"/>
</dbReference>
<feature type="repeat" description="ANK" evidence="9">
    <location>
        <begin position="1833"/>
        <end position="1855"/>
    </location>
</feature>
<comment type="subcellular location">
    <subcellularLocation>
        <location evidence="1">Nucleus</location>
    </subcellularLocation>
</comment>
<feature type="repeat" description="ANK" evidence="9">
    <location>
        <begin position="2109"/>
        <end position="2141"/>
    </location>
</feature>
<keyword evidence="7 9" id="KW-0040">ANK repeat</keyword>
<feature type="compositionally biased region" description="Low complexity" evidence="12">
    <location>
        <begin position="201"/>
        <end position="212"/>
    </location>
</feature>
<dbReference type="PANTHER" id="PTHR24123">
    <property type="entry name" value="ANKYRIN REPEAT-CONTAINING"/>
    <property type="match status" value="1"/>
</dbReference>
<evidence type="ECO:0000256" key="9">
    <source>
        <dbReference type="PROSITE-ProRule" id="PRU00023"/>
    </source>
</evidence>
<dbReference type="InterPro" id="IPR004102">
    <property type="entry name" value="Poly(ADP-ribose)pol_reg_dom"/>
</dbReference>
<dbReference type="PROSITE" id="PS51977">
    <property type="entry name" value="WGR"/>
    <property type="match status" value="1"/>
</dbReference>
<dbReference type="eggNOG" id="KOG4177">
    <property type="taxonomic scope" value="Eukaryota"/>
</dbReference>
<evidence type="ECO:0000256" key="12">
    <source>
        <dbReference type="SAM" id="MobiDB-lite"/>
    </source>
</evidence>
<protein>
    <recommendedName>
        <fullName evidence="10">Poly [ADP-ribose] polymerase</fullName>
        <shortName evidence="10">PARP</shortName>
        <ecNumber evidence="10">2.4.2.-</ecNumber>
    </recommendedName>
</protein>
<dbReference type="Gene3D" id="1.20.142.10">
    <property type="entry name" value="Poly(ADP-ribose) polymerase, regulatory domain"/>
    <property type="match status" value="1"/>
</dbReference>
<dbReference type="InterPro" id="IPR036616">
    <property type="entry name" value="Poly(ADP-ribose)pol_reg_dom_sf"/>
</dbReference>
<dbReference type="Pfam" id="PF13637">
    <property type="entry name" value="Ank_4"/>
    <property type="match status" value="1"/>
</dbReference>
<organism evidence="15 16">
    <name type="scientific">Mucor circinelloides f. circinelloides (strain 1006PhL)</name>
    <name type="common">Mucormycosis agent</name>
    <name type="synonym">Calyptromyces circinelloides</name>
    <dbReference type="NCBI Taxonomy" id="1220926"/>
    <lineage>
        <taxon>Eukaryota</taxon>
        <taxon>Fungi</taxon>
        <taxon>Fungi incertae sedis</taxon>
        <taxon>Mucoromycota</taxon>
        <taxon>Mucoromycotina</taxon>
        <taxon>Mucoromycetes</taxon>
        <taxon>Mucorales</taxon>
        <taxon>Mucorineae</taxon>
        <taxon>Mucoraceae</taxon>
        <taxon>Mucor</taxon>
    </lineage>
</organism>
<evidence type="ECO:0000256" key="7">
    <source>
        <dbReference type="ARBA" id="ARBA00023043"/>
    </source>
</evidence>
<feature type="repeat" description="ANK" evidence="9">
    <location>
        <begin position="1114"/>
        <end position="1146"/>
    </location>
</feature>
<feature type="repeat" description="ANK" evidence="9">
    <location>
        <begin position="1659"/>
        <end position="1691"/>
    </location>
</feature>
<evidence type="ECO:0000259" key="13">
    <source>
        <dbReference type="PROSITE" id="PS51059"/>
    </source>
</evidence>
<dbReference type="EMBL" id="KE123937">
    <property type="protein sequence ID" value="EPB89284.1"/>
    <property type="molecule type" value="Genomic_DNA"/>
</dbReference>
<feature type="repeat" description="ANK" evidence="9">
    <location>
        <begin position="1473"/>
        <end position="1511"/>
    </location>
</feature>
<proteinExistence type="predicted"/>
<dbReference type="SUPFAM" id="SSF140860">
    <property type="entry name" value="Pseudo ankyrin repeat-like"/>
    <property type="match status" value="1"/>
</dbReference>
<dbReference type="InterPro" id="IPR051165">
    <property type="entry name" value="Multifunctional_ANK_Repeat"/>
</dbReference>
<dbReference type="SUPFAM" id="SSF48403">
    <property type="entry name" value="Ankyrin repeat"/>
    <property type="match status" value="5"/>
</dbReference>
<feature type="repeat" description="ANK" evidence="9">
    <location>
        <begin position="1867"/>
        <end position="1899"/>
    </location>
</feature>
<dbReference type="InterPro" id="IPR036930">
    <property type="entry name" value="WGR_dom_sf"/>
</dbReference>
<evidence type="ECO:0000256" key="11">
    <source>
        <dbReference type="SAM" id="Coils"/>
    </source>
</evidence>
<dbReference type="SUPFAM" id="SSF47587">
    <property type="entry name" value="Domain of poly(ADP-ribose) polymerase"/>
    <property type="match status" value="1"/>
</dbReference>
<dbReference type="PROSITE" id="PS50297">
    <property type="entry name" value="ANK_REP_REGION"/>
    <property type="match status" value="9"/>
</dbReference>
<dbReference type="CDD" id="cd07997">
    <property type="entry name" value="WGR_PARP"/>
    <property type="match status" value="1"/>
</dbReference>
<keyword evidence="6 10" id="KW-0520">NAD</keyword>
<keyword evidence="2 10" id="KW-0328">Glycosyltransferase</keyword>
<evidence type="ECO:0000256" key="10">
    <source>
        <dbReference type="RuleBase" id="RU362114"/>
    </source>
</evidence>
<accession>S2JHB2</accession>
<evidence type="ECO:0000313" key="16">
    <source>
        <dbReference type="Proteomes" id="UP000014254"/>
    </source>
</evidence>